<dbReference type="CDD" id="cd13132">
    <property type="entry name" value="MATE_eukaryotic"/>
    <property type="match status" value="1"/>
</dbReference>
<feature type="transmembrane region" description="Helical" evidence="6">
    <location>
        <begin position="387"/>
        <end position="405"/>
    </location>
</feature>
<dbReference type="GO" id="GO:0042910">
    <property type="term" value="F:xenobiotic transmembrane transporter activity"/>
    <property type="evidence" value="ECO:0007669"/>
    <property type="project" value="InterPro"/>
</dbReference>
<organism evidence="8 9">
    <name type="scientific">Mola mola</name>
    <name type="common">Ocean sunfish</name>
    <name type="synonym">Tetraodon mola</name>
    <dbReference type="NCBI Taxonomy" id="94237"/>
    <lineage>
        <taxon>Eukaryota</taxon>
        <taxon>Metazoa</taxon>
        <taxon>Chordata</taxon>
        <taxon>Craniata</taxon>
        <taxon>Vertebrata</taxon>
        <taxon>Euteleostomi</taxon>
        <taxon>Actinopterygii</taxon>
        <taxon>Neopterygii</taxon>
        <taxon>Teleostei</taxon>
        <taxon>Neoteleostei</taxon>
        <taxon>Acanthomorphata</taxon>
        <taxon>Eupercaria</taxon>
        <taxon>Tetraodontiformes</taxon>
        <taxon>Molidae</taxon>
        <taxon>Mola</taxon>
    </lineage>
</organism>
<dbReference type="Pfam" id="PF01554">
    <property type="entry name" value="MatE"/>
    <property type="match status" value="2"/>
</dbReference>
<dbReference type="Ensembl" id="ENSMMOT00000026160.1">
    <property type="protein sequence ID" value="ENSMMOP00000025724.1"/>
    <property type="gene ID" value="ENSMMOG00000019492.1"/>
</dbReference>
<feature type="transmembrane region" description="Helical" evidence="6">
    <location>
        <begin position="126"/>
        <end position="150"/>
    </location>
</feature>
<feature type="transmembrane region" description="Helical" evidence="6">
    <location>
        <begin position="271"/>
        <end position="292"/>
    </location>
</feature>
<evidence type="ECO:0000256" key="1">
    <source>
        <dbReference type="ARBA" id="ARBA00004141"/>
    </source>
</evidence>
<dbReference type="InterPro" id="IPR045069">
    <property type="entry name" value="MATE_euk"/>
</dbReference>
<dbReference type="GO" id="GO:1990961">
    <property type="term" value="P:xenobiotic detoxification by transmembrane export across the plasma membrane"/>
    <property type="evidence" value="ECO:0007669"/>
    <property type="project" value="InterPro"/>
</dbReference>
<feature type="transmembrane region" description="Helical" evidence="6">
    <location>
        <begin position="187"/>
        <end position="209"/>
    </location>
</feature>
<evidence type="ECO:0000256" key="6">
    <source>
        <dbReference type="RuleBase" id="RU004914"/>
    </source>
</evidence>
<feature type="transmembrane region" description="Helical" evidence="6">
    <location>
        <begin position="312"/>
        <end position="333"/>
    </location>
</feature>
<reference evidence="8" key="1">
    <citation type="submission" date="2025-08" db="UniProtKB">
        <authorList>
            <consortium name="Ensembl"/>
        </authorList>
    </citation>
    <scope>IDENTIFICATION</scope>
</reference>
<feature type="transmembrane region" description="Helical" evidence="6">
    <location>
        <begin position="411"/>
        <end position="432"/>
    </location>
</feature>
<feature type="transmembrane region" description="Helical" evidence="6">
    <location>
        <begin position="538"/>
        <end position="557"/>
    </location>
</feature>
<evidence type="ECO:0000313" key="8">
    <source>
        <dbReference type="Ensembl" id="ENSMMOP00000025724.1"/>
    </source>
</evidence>
<dbReference type="OMA" id="AHLYVMA"/>
<feature type="transmembrane region" description="Helical" evidence="6">
    <location>
        <begin position="230"/>
        <end position="251"/>
    </location>
</feature>
<evidence type="ECO:0000256" key="5">
    <source>
        <dbReference type="ARBA" id="ARBA00023136"/>
    </source>
</evidence>
<comment type="similarity">
    <text evidence="2 6">Belongs to the multi antimicrobial extrusion (MATE) (TC 2.A.66.1) family.</text>
</comment>
<dbReference type="Proteomes" id="UP000261620">
    <property type="component" value="Unplaced"/>
</dbReference>
<dbReference type="NCBIfam" id="TIGR00797">
    <property type="entry name" value="matE"/>
    <property type="match status" value="1"/>
</dbReference>
<dbReference type="InterPro" id="IPR002528">
    <property type="entry name" value="MATE_fam"/>
</dbReference>
<feature type="transmembrane region" description="Helical" evidence="6">
    <location>
        <begin position="353"/>
        <end position="375"/>
    </location>
</feature>
<dbReference type="GO" id="GO:0015297">
    <property type="term" value="F:antiporter activity"/>
    <property type="evidence" value="ECO:0007669"/>
    <property type="project" value="InterPro"/>
</dbReference>
<proteinExistence type="inferred from homology"/>
<comment type="subcellular location">
    <subcellularLocation>
        <location evidence="1">Membrane</location>
        <topology evidence="1">Multi-pass membrane protein</topology>
    </subcellularLocation>
</comment>
<keyword evidence="3 6" id="KW-0812">Transmembrane</keyword>
<keyword evidence="4 6" id="KW-1133">Transmembrane helix</keyword>
<feature type="region of interest" description="Disordered" evidence="7">
    <location>
        <begin position="482"/>
        <end position="519"/>
    </location>
</feature>
<evidence type="ECO:0000256" key="4">
    <source>
        <dbReference type="ARBA" id="ARBA00022989"/>
    </source>
</evidence>
<dbReference type="GO" id="GO:0016020">
    <property type="term" value="C:membrane"/>
    <property type="evidence" value="ECO:0007669"/>
    <property type="project" value="UniProtKB-SubCell"/>
</dbReference>
<protein>
    <recommendedName>
        <fullName evidence="6">Multidrug and toxin extrusion protein</fullName>
    </recommendedName>
</protein>
<dbReference type="STRING" id="94237.ENSMMOP00000025724"/>
<evidence type="ECO:0000256" key="3">
    <source>
        <dbReference type="ARBA" id="ARBA00022692"/>
    </source>
</evidence>
<evidence type="ECO:0000256" key="2">
    <source>
        <dbReference type="ARBA" id="ARBA00010199"/>
    </source>
</evidence>
<reference evidence="8" key="2">
    <citation type="submission" date="2025-09" db="UniProtKB">
        <authorList>
            <consortium name="Ensembl"/>
        </authorList>
    </citation>
    <scope>IDENTIFICATION</scope>
</reference>
<evidence type="ECO:0000313" key="9">
    <source>
        <dbReference type="Proteomes" id="UP000261620"/>
    </source>
</evidence>
<accession>A0A3Q3XHI1</accession>
<evidence type="ECO:0000256" key="7">
    <source>
        <dbReference type="SAM" id="MobiDB-lite"/>
    </source>
</evidence>
<feature type="compositionally biased region" description="Basic and acidic residues" evidence="7">
    <location>
        <begin position="506"/>
        <end position="519"/>
    </location>
</feature>
<dbReference type="PANTHER" id="PTHR11206">
    <property type="entry name" value="MULTIDRUG RESISTANCE PROTEIN"/>
    <property type="match status" value="1"/>
</dbReference>
<sequence length="592" mass="64257">NSQSGAPPYNTTTARAVASYKLFRCACFGRWLPQAYREELYHVLHLTGPLLLSRILNFLLPFVTTIFCGHIGNAELAGYALASATINVTTVGTGYGLAVACDTLISQTYGSKNMKQVGVILQRSSLILLLFCLPVWGLLINSYNLLLILHQEDEVGIILPQMYTAAAANIFNLAANYVLIFSLQLGVIGSAIASSLSQIVICLLLFGYIRWKKLHEQTWGGWSTDCLQAWGSYMKLAIPSAFMVCFEWWIWEVGGFVAGVLGEVDLAAQHVLLEIGAITYMFPLGVHAAACVRVGNALGAGDTAKAKITCKVTLVLAGLLAVVQGIVISGSKSHIGYIFTSDESIVEIVSENFTVYTFIQFFDAILAVCTGIIIGCGMQKIAALSNLVSYYCIGLPVGIALMFVAKLRLLGLWVGLFVCVSLETGFFLVLIYKFNWKKITQKAQLRSGKKNTVIPKHSASLVLNEAMVPDISDCKNTVTDGYSPVNTQDQEPKSGHEAEANIPNEEGTRGDGEKNKNTSDAKPQALLTVTQLILRRGLTFLVLFLFLAVGVALHIGFPMPEPITLSKSNLTLNWTIDVTPAPLALLEVTQNL</sequence>
<feature type="transmembrane region" description="Helical" evidence="6">
    <location>
        <begin position="162"/>
        <end position="181"/>
    </location>
</feature>
<name>A0A3Q3XHI1_MOLML</name>
<keyword evidence="5 6" id="KW-0472">Membrane</keyword>
<dbReference type="AlphaFoldDB" id="A0A3Q3XHI1"/>
<keyword evidence="9" id="KW-1185">Reference proteome</keyword>
<feature type="compositionally biased region" description="Basic and acidic residues" evidence="7">
    <location>
        <begin position="490"/>
        <end position="499"/>
    </location>
</feature>